<feature type="region of interest" description="Disordered" evidence="1">
    <location>
        <begin position="37"/>
        <end position="89"/>
    </location>
</feature>
<feature type="compositionally biased region" description="Polar residues" evidence="1">
    <location>
        <begin position="112"/>
        <end position="123"/>
    </location>
</feature>
<dbReference type="EMBL" id="CATNWA010002402">
    <property type="protein sequence ID" value="CAI9542777.1"/>
    <property type="molecule type" value="Genomic_DNA"/>
</dbReference>
<comment type="caution">
    <text evidence="2">The sequence shown here is derived from an EMBL/GenBank/DDBJ whole genome shotgun (WGS) entry which is preliminary data.</text>
</comment>
<proteinExistence type="predicted"/>
<feature type="region of interest" description="Disordered" evidence="1">
    <location>
        <begin position="1"/>
        <end position="21"/>
    </location>
</feature>
<gene>
    <name evidence="2" type="ORF">SPARVUS_LOCUS2150295</name>
</gene>
<reference evidence="2" key="1">
    <citation type="submission" date="2023-05" db="EMBL/GenBank/DDBJ databases">
        <authorList>
            <person name="Stuckert A."/>
        </authorList>
    </citation>
    <scope>NUCLEOTIDE SEQUENCE</scope>
</reference>
<protein>
    <submittedName>
        <fullName evidence="2">Uncharacterized protein</fullName>
    </submittedName>
</protein>
<keyword evidence="3" id="KW-1185">Reference proteome</keyword>
<feature type="compositionally biased region" description="Polar residues" evidence="1">
    <location>
        <begin position="72"/>
        <end position="89"/>
    </location>
</feature>
<dbReference type="Proteomes" id="UP001162483">
    <property type="component" value="Unassembled WGS sequence"/>
</dbReference>
<name>A0ABN9B3B7_9NEOB</name>
<evidence type="ECO:0000313" key="2">
    <source>
        <dbReference type="EMBL" id="CAI9542777.1"/>
    </source>
</evidence>
<evidence type="ECO:0000313" key="3">
    <source>
        <dbReference type="Proteomes" id="UP001162483"/>
    </source>
</evidence>
<sequence length="153" mass="16885">MEQDLETAKLDTPEPSPKIEKFHVPLNSLKMMFEKGEAANNKHLPREPGKLNVGKLGSENSISAEDSEHSINESGSPDSPSKLTSQKSLEISHVLETTSSLKERMAKYQAALTKQSKPVSPTNDMKGIWNDTVKPQVRTEGECPTKPCPLQFL</sequence>
<feature type="region of interest" description="Disordered" evidence="1">
    <location>
        <begin position="109"/>
        <end position="129"/>
    </location>
</feature>
<organism evidence="2 3">
    <name type="scientific">Staurois parvus</name>
    <dbReference type="NCBI Taxonomy" id="386267"/>
    <lineage>
        <taxon>Eukaryota</taxon>
        <taxon>Metazoa</taxon>
        <taxon>Chordata</taxon>
        <taxon>Craniata</taxon>
        <taxon>Vertebrata</taxon>
        <taxon>Euteleostomi</taxon>
        <taxon>Amphibia</taxon>
        <taxon>Batrachia</taxon>
        <taxon>Anura</taxon>
        <taxon>Neobatrachia</taxon>
        <taxon>Ranoidea</taxon>
        <taxon>Ranidae</taxon>
        <taxon>Staurois</taxon>
    </lineage>
</organism>
<accession>A0ABN9B3B7</accession>
<evidence type="ECO:0000256" key="1">
    <source>
        <dbReference type="SAM" id="MobiDB-lite"/>
    </source>
</evidence>